<keyword evidence="4 9" id="KW-1003">Cell membrane</keyword>
<dbReference type="PANTHER" id="PTHR34308">
    <property type="entry name" value="COBALAMIN BIOSYNTHESIS PROTEIN CBIB"/>
    <property type="match status" value="1"/>
</dbReference>
<gene>
    <name evidence="9 10" type="primary">cobD</name>
    <name evidence="10" type="ORF">D1832_02415</name>
</gene>
<reference evidence="10 11" key="1">
    <citation type="submission" date="2018-08" db="EMBL/GenBank/DDBJ databases">
        <title>Whole genome sequence analysis of Dermacoccus abyssi bacteria isolated from Deep Mariana trench Micromonospora spp reveals genes involved in the environmental adaptation and production of secondary metabolites.</title>
        <authorList>
            <person name="Abdel-Mageed W.M."/>
            <person name="Lehri B."/>
            <person name="Nouioui I."/>
            <person name="Goodfellow I."/>
            <person name="Jaspars M."/>
            <person name="Karlyshev A."/>
        </authorList>
    </citation>
    <scope>NUCLEOTIDE SEQUENCE [LARGE SCALE GENOMIC DNA]</scope>
    <source>
        <strain evidence="10 11">MT1.1</strain>
    </source>
</reference>
<dbReference type="GO" id="GO:0009236">
    <property type="term" value="P:cobalamin biosynthetic process"/>
    <property type="evidence" value="ECO:0007669"/>
    <property type="project" value="UniProtKB-UniRule"/>
</dbReference>
<dbReference type="RefSeq" id="WP_118912458.1">
    <property type="nucleotide sequence ID" value="NZ_CBCRVH010000002.1"/>
</dbReference>
<evidence type="ECO:0000256" key="1">
    <source>
        <dbReference type="ARBA" id="ARBA00004651"/>
    </source>
</evidence>
<evidence type="ECO:0000313" key="10">
    <source>
        <dbReference type="EMBL" id="RHW47571.1"/>
    </source>
</evidence>
<proteinExistence type="inferred from homology"/>
<dbReference type="Pfam" id="PF03186">
    <property type="entry name" value="CobD_Cbib"/>
    <property type="match status" value="1"/>
</dbReference>
<evidence type="ECO:0000256" key="5">
    <source>
        <dbReference type="ARBA" id="ARBA00022573"/>
    </source>
</evidence>
<dbReference type="InterPro" id="IPR004485">
    <property type="entry name" value="Cobalamin_biosynth_CobD/CbiB"/>
</dbReference>
<dbReference type="Proteomes" id="UP000285376">
    <property type="component" value="Unassembled WGS sequence"/>
</dbReference>
<evidence type="ECO:0000256" key="3">
    <source>
        <dbReference type="ARBA" id="ARBA00006263"/>
    </source>
</evidence>
<evidence type="ECO:0000256" key="2">
    <source>
        <dbReference type="ARBA" id="ARBA00004953"/>
    </source>
</evidence>
<keyword evidence="5 9" id="KW-0169">Cobalamin biosynthesis</keyword>
<accession>A0A417ZA93</accession>
<dbReference type="UniPathway" id="UPA00148"/>
<dbReference type="EMBL" id="QWLM01000002">
    <property type="protein sequence ID" value="RHW47571.1"/>
    <property type="molecule type" value="Genomic_DNA"/>
</dbReference>
<comment type="subcellular location">
    <subcellularLocation>
        <location evidence="1 9">Cell membrane</location>
        <topology evidence="1 9">Multi-pass membrane protein</topology>
    </subcellularLocation>
</comment>
<keyword evidence="6 9" id="KW-0812">Transmembrane</keyword>
<evidence type="ECO:0000313" key="11">
    <source>
        <dbReference type="Proteomes" id="UP000285376"/>
    </source>
</evidence>
<dbReference type="PANTHER" id="PTHR34308:SF1">
    <property type="entry name" value="COBALAMIN BIOSYNTHESIS PROTEIN CBIB"/>
    <property type="match status" value="1"/>
</dbReference>
<organism evidence="10 11">
    <name type="scientific">Dermacoccus abyssi</name>
    <dbReference type="NCBI Taxonomy" id="322596"/>
    <lineage>
        <taxon>Bacteria</taxon>
        <taxon>Bacillati</taxon>
        <taxon>Actinomycetota</taxon>
        <taxon>Actinomycetes</taxon>
        <taxon>Micrococcales</taxon>
        <taxon>Dermacoccaceae</taxon>
        <taxon>Dermacoccus</taxon>
    </lineage>
</organism>
<dbReference type="GO" id="GO:0005886">
    <property type="term" value="C:plasma membrane"/>
    <property type="evidence" value="ECO:0007669"/>
    <property type="project" value="UniProtKB-SubCell"/>
</dbReference>
<comment type="function">
    <text evidence="9">Converts cobyric acid to cobinamide by the addition of aminopropanol on the F carboxylic group.</text>
</comment>
<sequence>MNERALGLLLGYGADRLLGDPQRGHPVAGFGTWALACERQLYAPSRTRGTCFVVVTTAPWVGLAVLATHLPASRTLVTAAVTWAALGGRSLEREALAVHELLFEGDLEGARRRIRSLVGRDTSALEADALARAVVESLAENQSDAVAATLVWGALAGAPGIVLHRCVNTLDAMVGHRSERYADFGWAAARLDDVLNWLPARVSLLATAAVAGATDGTSAARRVLTGASRDGARHPSPNAGPVEAAAAYALGVQLGGLTTYGGQVEDRGQLGDGRPVSVGDIRHAVTLTRQVGLVVLGAAVTATAMGGRLRRR</sequence>
<comment type="similarity">
    <text evidence="3 9">Belongs to the CobD/CbiB family.</text>
</comment>
<evidence type="ECO:0000256" key="8">
    <source>
        <dbReference type="ARBA" id="ARBA00023136"/>
    </source>
</evidence>
<dbReference type="HAMAP" id="MF_00024">
    <property type="entry name" value="CobD_CbiB"/>
    <property type="match status" value="1"/>
</dbReference>
<keyword evidence="8 9" id="KW-0472">Membrane</keyword>
<comment type="pathway">
    <text evidence="2 9">Cofactor biosynthesis; adenosylcobalamin biosynthesis.</text>
</comment>
<evidence type="ECO:0000256" key="7">
    <source>
        <dbReference type="ARBA" id="ARBA00022989"/>
    </source>
</evidence>
<evidence type="ECO:0000256" key="4">
    <source>
        <dbReference type="ARBA" id="ARBA00022475"/>
    </source>
</evidence>
<dbReference type="GO" id="GO:0015420">
    <property type="term" value="F:ABC-type vitamin B12 transporter activity"/>
    <property type="evidence" value="ECO:0007669"/>
    <property type="project" value="UniProtKB-UniRule"/>
</dbReference>
<dbReference type="NCBIfam" id="TIGR00380">
    <property type="entry name" value="cobal_cbiB"/>
    <property type="match status" value="1"/>
</dbReference>
<dbReference type="GO" id="GO:0048472">
    <property type="term" value="F:threonine-phosphate decarboxylase activity"/>
    <property type="evidence" value="ECO:0007669"/>
    <property type="project" value="InterPro"/>
</dbReference>
<dbReference type="AlphaFoldDB" id="A0A417ZA93"/>
<comment type="caution">
    <text evidence="10">The sequence shown here is derived from an EMBL/GenBank/DDBJ whole genome shotgun (WGS) entry which is preliminary data.</text>
</comment>
<keyword evidence="7 9" id="KW-1133">Transmembrane helix</keyword>
<evidence type="ECO:0000256" key="6">
    <source>
        <dbReference type="ARBA" id="ARBA00022692"/>
    </source>
</evidence>
<name>A0A417ZA93_9MICO</name>
<protein>
    <recommendedName>
        <fullName evidence="9">Cobalamin biosynthesis protein CobD</fullName>
    </recommendedName>
</protein>
<evidence type="ECO:0000256" key="9">
    <source>
        <dbReference type="HAMAP-Rule" id="MF_00024"/>
    </source>
</evidence>